<keyword evidence="5" id="KW-0862">Zinc</keyword>
<dbReference type="Gene3D" id="3.30.2010.10">
    <property type="entry name" value="Metalloproteases ('zincins'), catalytic domain"/>
    <property type="match status" value="1"/>
</dbReference>
<dbReference type="InterPro" id="IPR001915">
    <property type="entry name" value="Peptidase_M48"/>
</dbReference>
<dbReference type="EMBL" id="UINC01102553">
    <property type="protein sequence ID" value="SVC64268.1"/>
    <property type="molecule type" value="Genomic_DNA"/>
</dbReference>
<gene>
    <name evidence="8" type="ORF">METZ01_LOCUS317122</name>
</gene>
<evidence type="ECO:0000256" key="6">
    <source>
        <dbReference type="ARBA" id="ARBA00023049"/>
    </source>
</evidence>
<evidence type="ECO:0000313" key="8">
    <source>
        <dbReference type="EMBL" id="SVC64268.1"/>
    </source>
</evidence>
<reference evidence="8" key="1">
    <citation type="submission" date="2018-05" db="EMBL/GenBank/DDBJ databases">
        <authorList>
            <person name="Lanie J.A."/>
            <person name="Ng W.-L."/>
            <person name="Kazmierczak K.M."/>
            <person name="Andrzejewski T.M."/>
            <person name="Davidsen T.M."/>
            <person name="Wayne K.J."/>
            <person name="Tettelin H."/>
            <person name="Glass J.I."/>
            <person name="Rusch D."/>
            <person name="Podicherti R."/>
            <person name="Tsui H.-C.T."/>
            <person name="Winkler M.E."/>
        </authorList>
    </citation>
    <scope>NUCLEOTIDE SEQUENCE</scope>
</reference>
<evidence type="ECO:0000259" key="7">
    <source>
        <dbReference type="Pfam" id="PF01435"/>
    </source>
</evidence>
<keyword evidence="6" id="KW-0482">Metalloprotease</keyword>
<name>A0A382NUV2_9ZZZZ</name>
<dbReference type="InterPro" id="IPR051156">
    <property type="entry name" value="Mito/Outer_Membr_Metalloprot"/>
</dbReference>
<keyword evidence="2" id="KW-0645">Protease</keyword>
<keyword evidence="4" id="KW-0378">Hydrolase</keyword>
<evidence type="ECO:0000256" key="5">
    <source>
        <dbReference type="ARBA" id="ARBA00022833"/>
    </source>
</evidence>
<evidence type="ECO:0000256" key="4">
    <source>
        <dbReference type="ARBA" id="ARBA00022801"/>
    </source>
</evidence>
<sequence length="314" mass="33737">MKSINNLILVIFVVFLIQVKNVNAFDLGGLGNLGSALDGLTKKEDKETSNKNSGGIGGLLGLAKDAFTSGGEMGPVEEYYIGRKIAARVIDEYPPVENKEELVKYVNNVGATVALGSTAPYLFHPYIFIVGESEQINAFAAPGGIVIITTGMLNFLKNEDELAVILGHEIAHVELQHGIKSVGSEKVIKLLNGLGNFAVGQAGGSGLQKMAIEKLAAYVMDTLLDNMRNGYGIEIESEADTRGMELAYEAGYHAPVMVNLIKRFKEATGSYGGASYPEKRAHLADAHVKTLEGSGEDVGRIALRKKRFDKNISF</sequence>
<evidence type="ECO:0000256" key="3">
    <source>
        <dbReference type="ARBA" id="ARBA00022723"/>
    </source>
</evidence>
<dbReference type="GO" id="GO:0004222">
    <property type="term" value="F:metalloendopeptidase activity"/>
    <property type="evidence" value="ECO:0007669"/>
    <property type="project" value="InterPro"/>
</dbReference>
<dbReference type="Pfam" id="PF01435">
    <property type="entry name" value="Peptidase_M48"/>
    <property type="match status" value="1"/>
</dbReference>
<organism evidence="8">
    <name type="scientific">marine metagenome</name>
    <dbReference type="NCBI Taxonomy" id="408172"/>
    <lineage>
        <taxon>unclassified sequences</taxon>
        <taxon>metagenomes</taxon>
        <taxon>ecological metagenomes</taxon>
    </lineage>
</organism>
<evidence type="ECO:0000256" key="2">
    <source>
        <dbReference type="ARBA" id="ARBA00022670"/>
    </source>
</evidence>
<evidence type="ECO:0000256" key="1">
    <source>
        <dbReference type="ARBA" id="ARBA00001947"/>
    </source>
</evidence>
<accession>A0A382NUV2</accession>
<dbReference type="GO" id="GO:0016020">
    <property type="term" value="C:membrane"/>
    <property type="evidence" value="ECO:0007669"/>
    <property type="project" value="TreeGrafter"/>
</dbReference>
<dbReference type="PANTHER" id="PTHR22726:SF1">
    <property type="entry name" value="METALLOENDOPEPTIDASE OMA1, MITOCHONDRIAL"/>
    <property type="match status" value="1"/>
</dbReference>
<dbReference type="GO" id="GO:0051603">
    <property type="term" value="P:proteolysis involved in protein catabolic process"/>
    <property type="evidence" value="ECO:0007669"/>
    <property type="project" value="TreeGrafter"/>
</dbReference>
<comment type="cofactor">
    <cofactor evidence="1">
        <name>Zn(2+)</name>
        <dbReference type="ChEBI" id="CHEBI:29105"/>
    </cofactor>
</comment>
<dbReference type="GO" id="GO:0046872">
    <property type="term" value="F:metal ion binding"/>
    <property type="evidence" value="ECO:0007669"/>
    <property type="project" value="UniProtKB-KW"/>
</dbReference>
<proteinExistence type="predicted"/>
<feature type="domain" description="Peptidase M48" evidence="7">
    <location>
        <begin position="106"/>
        <end position="266"/>
    </location>
</feature>
<dbReference type="AlphaFoldDB" id="A0A382NUV2"/>
<protein>
    <recommendedName>
        <fullName evidence="7">Peptidase M48 domain-containing protein</fullName>
    </recommendedName>
</protein>
<dbReference type="PANTHER" id="PTHR22726">
    <property type="entry name" value="METALLOENDOPEPTIDASE OMA1"/>
    <property type="match status" value="1"/>
</dbReference>
<keyword evidence="3" id="KW-0479">Metal-binding</keyword>